<dbReference type="GO" id="GO:0009570">
    <property type="term" value="C:chloroplast stroma"/>
    <property type="evidence" value="ECO:0007669"/>
    <property type="project" value="TreeGrafter"/>
</dbReference>
<feature type="non-terminal residue" evidence="9">
    <location>
        <position position="1"/>
    </location>
</feature>
<evidence type="ECO:0000256" key="6">
    <source>
        <dbReference type="ARBA" id="ARBA00022840"/>
    </source>
</evidence>
<gene>
    <name evidence="9" type="ORF">GIB67_012967</name>
</gene>
<name>A0A7J7NGD8_9MAGN</name>
<dbReference type="OrthoDB" id="1699080at2759"/>
<comment type="pathway">
    <text evidence="1">Purine metabolism; IMP biosynthesis via de novo pathway; 5-amino-1-(5-phospho-D-ribosyl)imidazole-4-carboxamide from 5-amino-1-(5-phospho-D-ribosyl)imidazole-4-carboxylate: step 1/2.</text>
</comment>
<dbReference type="PANTHER" id="PTHR43700">
    <property type="entry name" value="PHOSPHORIBOSYLAMINOIMIDAZOLE-SUCCINOCARBOXAMIDE SYNTHASE"/>
    <property type="match status" value="1"/>
</dbReference>
<evidence type="ECO:0000256" key="4">
    <source>
        <dbReference type="ARBA" id="ARBA00022741"/>
    </source>
</evidence>
<dbReference type="EC" id="6.3.2.6" evidence="2"/>
<protein>
    <recommendedName>
        <fullName evidence="2">phosphoribosylaminoimidazolesuccinocarboxamide synthase</fullName>
        <ecNumber evidence="2">6.3.2.6</ecNumber>
    </recommendedName>
    <alternativeName>
        <fullName evidence="7">SAICAR synthetase</fullName>
    </alternativeName>
</protein>
<dbReference type="Pfam" id="PF01259">
    <property type="entry name" value="SAICAR_synt"/>
    <property type="match status" value="1"/>
</dbReference>
<dbReference type="UniPathway" id="UPA00074">
    <property type="reaction ID" value="UER00131"/>
</dbReference>
<dbReference type="Proteomes" id="UP000541444">
    <property type="component" value="Unassembled WGS sequence"/>
</dbReference>
<sequence length="152" mass="17568">CNISFKENCISHHLTLKYEFGKGSDGSILLIDEVHTPDSSRYWIAHSYEERIQSGIEPENVDKEFLRLWFKDHCNPYNDEVLPDAPEELVCELAWSCWIFLFKMITKSRFEIPGMEKLASKPAVLNNCADVPKALGKAYAHFIYTAESFLKF</sequence>
<proteinExistence type="predicted"/>
<keyword evidence="6" id="KW-0067">ATP-binding</keyword>
<reference evidence="9 10" key="1">
    <citation type="journal article" date="2020" name="IScience">
        <title>Genome Sequencing of the Endangered Kingdonia uniflora (Circaeasteraceae, Ranunculales) Reveals Potential Mechanisms of Evolutionary Specialization.</title>
        <authorList>
            <person name="Sun Y."/>
            <person name="Deng T."/>
            <person name="Zhang A."/>
            <person name="Moore M.J."/>
            <person name="Landis J.B."/>
            <person name="Lin N."/>
            <person name="Zhang H."/>
            <person name="Zhang X."/>
            <person name="Huang J."/>
            <person name="Zhang X."/>
            <person name="Sun H."/>
            <person name="Wang H."/>
        </authorList>
    </citation>
    <scope>NUCLEOTIDE SEQUENCE [LARGE SCALE GENOMIC DNA]</scope>
    <source>
        <strain evidence="9">TB1705</strain>
        <tissue evidence="9">Leaf</tissue>
    </source>
</reference>
<feature type="domain" description="SAICAR synthetase/ADE2 N-terminal" evidence="8">
    <location>
        <begin position="16"/>
        <end position="80"/>
    </location>
</feature>
<dbReference type="PANTHER" id="PTHR43700:SF1">
    <property type="entry name" value="PHOSPHORIBOSYLAMINOIMIDAZOLE-SUCCINOCARBOXAMIDE SYNTHASE"/>
    <property type="match status" value="1"/>
</dbReference>
<evidence type="ECO:0000256" key="7">
    <source>
        <dbReference type="ARBA" id="ARBA00030409"/>
    </source>
</evidence>
<dbReference type="GO" id="GO:0004639">
    <property type="term" value="F:phosphoribosylaminoimidazolesuccinocarboxamide synthase activity"/>
    <property type="evidence" value="ECO:0007669"/>
    <property type="project" value="UniProtKB-EC"/>
</dbReference>
<evidence type="ECO:0000313" key="9">
    <source>
        <dbReference type="EMBL" id="KAF6166070.1"/>
    </source>
</evidence>
<evidence type="ECO:0000256" key="5">
    <source>
        <dbReference type="ARBA" id="ARBA00022755"/>
    </source>
</evidence>
<dbReference type="InterPro" id="IPR028923">
    <property type="entry name" value="SAICAR_synt/ADE2_N"/>
</dbReference>
<evidence type="ECO:0000256" key="2">
    <source>
        <dbReference type="ARBA" id="ARBA00012217"/>
    </source>
</evidence>
<evidence type="ECO:0000256" key="1">
    <source>
        <dbReference type="ARBA" id="ARBA00004672"/>
    </source>
</evidence>
<accession>A0A7J7NGD8</accession>
<keyword evidence="5" id="KW-0658">Purine biosynthesis</keyword>
<dbReference type="SUPFAM" id="SSF56104">
    <property type="entry name" value="SAICAR synthase-like"/>
    <property type="match status" value="1"/>
</dbReference>
<evidence type="ECO:0000313" key="10">
    <source>
        <dbReference type="Proteomes" id="UP000541444"/>
    </source>
</evidence>
<dbReference type="Gene3D" id="3.30.470.20">
    <property type="entry name" value="ATP-grasp fold, B domain"/>
    <property type="match status" value="1"/>
</dbReference>
<dbReference type="AlphaFoldDB" id="A0A7J7NGD8"/>
<dbReference type="GO" id="GO:0005524">
    <property type="term" value="F:ATP binding"/>
    <property type="evidence" value="ECO:0007669"/>
    <property type="project" value="UniProtKB-KW"/>
</dbReference>
<evidence type="ECO:0000259" key="8">
    <source>
        <dbReference type="Pfam" id="PF01259"/>
    </source>
</evidence>
<evidence type="ECO:0000256" key="3">
    <source>
        <dbReference type="ARBA" id="ARBA00022598"/>
    </source>
</evidence>
<keyword evidence="3" id="KW-0436">Ligase</keyword>
<organism evidence="9 10">
    <name type="scientific">Kingdonia uniflora</name>
    <dbReference type="NCBI Taxonomy" id="39325"/>
    <lineage>
        <taxon>Eukaryota</taxon>
        <taxon>Viridiplantae</taxon>
        <taxon>Streptophyta</taxon>
        <taxon>Embryophyta</taxon>
        <taxon>Tracheophyta</taxon>
        <taxon>Spermatophyta</taxon>
        <taxon>Magnoliopsida</taxon>
        <taxon>Ranunculales</taxon>
        <taxon>Circaeasteraceae</taxon>
        <taxon>Kingdonia</taxon>
    </lineage>
</organism>
<dbReference type="EMBL" id="JACGCM010000816">
    <property type="protein sequence ID" value="KAF6166070.1"/>
    <property type="molecule type" value="Genomic_DNA"/>
</dbReference>
<comment type="caution">
    <text evidence="9">The sequence shown here is derived from an EMBL/GenBank/DDBJ whole genome shotgun (WGS) entry which is preliminary data.</text>
</comment>
<dbReference type="GO" id="GO:0006189">
    <property type="term" value="P:'de novo' IMP biosynthetic process"/>
    <property type="evidence" value="ECO:0007669"/>
    <property type="project" value="UniProtKB-UniPathway"/>
</dbReference>
<keyword evidence="4" id="KW-0547">Nucleotide-binding</keyword>
<keyword evidence="10" id="KW-1185">Reference proteome</keyword>